<reference evidence="2" key="1">
    <citation type="submission" date="2021-01" db="EMBL/GenBank/DDBJ databases">
        <authorList>
            <person name="Eckstrom K.M.E."/>
        </authorList>
    </citation>
    <scope>NUCLEOTIDE SEQUENCE</scope>
    <source>
        <strain evidence="2">UVCC 0001</strain>
    </source>
</reference>
<dbReference type="GO" id="GO:0003735">
    <property type="term" value="F:structural constituent of ribosome"/>
    <property type="evidence" value="ECO:0007669"/>
    <property type="project" value="InterPro"/>
</dbReference>
<keyword evidence="3" id="KW-1185">Reference proteome</keyword>
<dbReference type="InterPro" id="IPR039848">
    <property type="entry name" value="Ribosomal_mS35_mt"/>
</dbReference>
<evidence type="ECO:0000259" key="1">
    <source>
        <dbReference type="Pfam" id="PF10213"/>
    </source>
</evidence>
<gene>
    <name evidence="2" type="ORF">QBZ16_004827</name>
</gene>
<feature type="domain" description="Small ribosomal subunit protein mS35 mitochondrial conserved" evidence="1">
    <location>
        <begin position="172"/>
        <end position="251"/>
    </location>
</feature>
<dbReference type="Pfam" id="PF10213">
    <property type="entry name" value="MRP-S28"/>
    <property type="match status" value="1"/>
</dbReference>
<dbReference type="PANTHER" id="PTHR13490">
    <property type="entry name" value="MITOCHONDRIAL 28S RIBOSOMAL PROTEIN S28"/>
    <property type="match status" value="1"/>
</dbReference>
<dbReference type="Proteomes" id="UP001255856">
    <property type="component" value="Unassembled WGS sequence"/>
</dbReference>
<dbReference type="InterPro" id="IPR019349">
    <property type="entry name" value="Ribosomal_mS35_mit"/>
</dbReference>
<protein>
    <recommendedName>
        <fullName evidence="1">Small ribosomal subunit protein mS35 mitochondrial conserved domain-containing protein</fullName>
    </recommendedName>
</protein>
<dbReference type="AlphaFoldDB" id="A0AAD9MKY4"/>
<comment type="caution">
    <text evidence="2">The sequence shown here is derived from an EMBL/GenBank/DDBJ whole genome shotgun (WGS) entry which is preliminary data.</text>
</comment>
<dbReference type="EMBL" id="JASFZW010000007">
    <property type="protein sequence ID" value="KAK2077193.1"/>
    <property type="molecule type" value="Genomic_DNA"/>
</dbReference>
<dbReference type="PANTHER" id="PTHR13490:SF0">
    <property type="entry name" value="SMALL RIBOSOMAL SUBUNIT PROTEIN MS35"/>
    <property type="match status" value="1"/>
</dbReference>
<dbReference type="GO" id="GO:0005763">
    <property type="term" value="C:mitochondrial small ribosomal subunit"/>
    <property type="evidence" value="ECO:0007669"/>
    <property type="project" value="TreeGrafter"/>
</dbReference>
<evidence type="ECO:0000313" key="3">
    <source>
        <dbReference type="Proteomes" id="UP001255856"/>
    </source>
</evidence>
<accession>A0AAD9MKY4</accession>
<dbReference type="GO" id="GO:0032543">
    <property type="term" value="P:mitochondrial translation"/>
    <property type="evidence" value="ECO:0007669"/>
    <property type="project" value="InterPro"/>
</dbReference>
<name>A0AAD9MKY4_PROWI</name>
<sequence length="264" mass="29362">MVEAESMILRAGHVQCRSFADQAGSSGKDGELAPSSAEDRFADLDPTQEYSKAQLAHYAPDPEKHKRFLPRLSRKERGSYALPEVEEEFLEEAQAYPRIPSNVPLYNLSDVVPEIYEMRSDLLAQVVAAKDRMPDKSIAEVIDALGLVPEEAPAPTGRPILQWESTLVLATGVNASHPSNWKARCRVYLRDLQREAGLSEEAARHIARIAGARYNPGTGRLLLTCDRHADREANRTVILQQIHDLVEEGKRAFPLEQAQATAEQ</sequence>
<organism evidence="2 3">
    <name type="scientific">Prototheca wickerhamii</name>
    <dbReference type="NCBI Taxonomy" id="3111"/>
    <lineage>
        <taxon>Eukaryota</taxon>
        <taxon>Viridiplantae</taxon>
        <taxon>Chlorophyta</taxon>
        <taxon>core chlorophytes</taxon>
        <taxon>Trebouxiophyceae</taxon>
        <taxon>Chlorellales</taxon>
        <taxon>Chlorellaceae</taxon>
        <taxon>Prototheca</taxon>
    </lineage>
</organism>
<proteinExistence type="predicted"/>
<evidence type="ECO:0000313" key="2">
    <source>
        <dbReference type="EMBL" id="KAK2077193.1"/>
    </source>
</evidence>